<feature type="binding site" evidence="11">
    <location>
        <begin position="38"/>
        <end position="42"/>
    </location>
    <ligand>
        <name>NAD(+)</name>
        <dbReference type="ChEBI" id="CHEBI:57540"/>
    </ligand>
</feature>
<accession>A0ABU4S084</accession>
<keyword evidence="13" id="KW-0175">Coiled coil</keyword>
<feature type="binding site" evidence="11">
    <location>
        <position position="438"/>
    </location>
    <ligand>
        <name>Zn(2+)</name>
        <dbReference type="ChEBI" id="CHEBI:29105"/>
    </ligand>
</feature>
<dbReference type="InterPro" id="IPR033136">
    <property type="entry name" value="DNA_ligase_CS"/>
</dbReference>
<comment type="cofactor">
    <cofactor evidence="11">
        <name>Mg(2+)</name>
        <dbReference type="ChEBI" id="CHEBI:18420"/>
    </cofactor>
    <cofactor evidence="11">
        <name>Mn(2+)</name>
        <dbReference type="ChEBI" id="CHEBI:29035"/>
    </cofactor>
</comment>
<dbReference type="InterPro" id="IPR013839">
    <property type="entry name" value="DNAligase_adenylation"/>
</dbReference>
<evidence type="ECO:0000256" key="13">
    <source>
        <dbReference type="SAM" id="Coils"/>
    </source>
</evidence>
<dbReference type="PIRSF" id="PIRSF001604">
    <property type="entry name" value="LigA"/>
    <property type="match status" value="1"/>
</dbReference>
<dbReference type="SMART" id="SM00532">
    <property type="entry name" value="LIGANc"/>
    <property type="match status" value="1"/>
</dbReference>
<dbReference type="HAMAP" id="MF_01588">
    <property type="entry name" value="DNA_ligase_A"/>
    <property type="match status" value="1"/>
</dbReference>
<dbReference type="RefSeq" id="WP_302721812.1">
    <property type="nucleotide sequence ID" value="NZ_JAULRU010000418.1"/>
</dbReference>
<dbReference type="SUPFAM" id="SSF47781">
    <property type="entry name" value="RuvA domain 2-like"/>
    <property type="match status" value="1"/>
</dbReference>
<evidence type="ECO:0000256" key="7">
    <source>
        <dbReference type="ARBA" id="ARBA00022842"/>
    </source>
</evidence>
<evidence type="ECO:0000256" key="3">
    <source>
        <dbReference type="ARBA" id="ARBA00022705"/>
    </source>
</evidence>
<dbReference type="PROSITE" id="PS01056">
    <property type="entry name" value="DNA_LIGASE_N2"/>
    <property type="match status" value="1"/>
</dbReference>
<dbReference type="InterPro" id="IPR003583">
    <property type="entry name" value="Hlx-hairpin-Hlx_DNA-bd_motif"/>
</dbReference>
<keyword evidence="6 11" id="KW-0862">Zinc</keyword>
<keyword evidence="3 11" id="KW-0235">DNA replication</keyword>
<keyword evidence="9 11" id="KW-0234">DNA repair</keyword>
<dbReference type="InterPro" id="IPR010994">
    <property type="entry name" value="RuvA_2-like"/>
</dbReference>
<comment type="similarity">
    <text evidence="11">Belongs to the NAD-dependent DNA ligase family. LigA subfamily.</text>
</comment>
<feature type="binding site" evidence="11">
    <location>
        <begin position="87"/>
        <end position="88"/>
    </location>
    <ligand>
        <name>NAD(+)</name>
        <dbReference type="ChEBI" id="CHEBI:57540"/>
    </ligand>
</feature>
<dbReference type="Pfam" id="PF03119">
    <property type="entry name" value="DNA_ligase_ZBD"/>
    <property type="match status" value="1"/>
</dbReference>
<keyword evidence="4 11" id="KW-0479">Metal-binding</keyword>
<feature type="binding site" evidence="11">
    <location>
        <position position="296"/>
    </location>
    <ligand>
        <name>NAD(+)</name>
        <dbReference type="ChEBI" id="CHEBI:57540"/>
    </ligand>
</feature>
<dbReference type="InterPro" id="IPR004149">
    <property type="entry name" value="Znf_DNAligase_C4"/>
</dbReference>
<keyword evidence="7 11" id="KW-0460">Magnesium</keyword>
<dbReference type="Gene3D" id="1.10.287.610">
    <property type="entry name" value="Helix hairpin bin"/>
    <property type="match status" value="1"/>
</dbReference>
<dbReference type="SMART" id="SM00292">
    <property type="entry name" value="BRCT"/>
    <property type="match status" value="1"/>
</dbReference>
<dbReference type="InterPro" id="IPR012340">
    <property type="entry name" value="NA-bd_OB-fold"/>
</dbReference>
<dbReference type="GO" id="GO:0003911">
    <property type="term" value="F:DNA ligase (NAD+) activity"/>
    <property type="evidence" value="ECO:0007669"/>
    <property type="project" value="UniProtKB-EC"/>
</dbReference>
<dbReference type="InterPro" id="IPR001679">
    <property type="entry name" value="DNA_ligase"/>
</dbReference>
<dbReference type="Pfam" id="PF00533">
    <property type="entry name" value="BRCT"/>
    <property type="match status" value="1"/>
</dbReference>
<evidence type="ECO:0000256" key="11">
    <source>
        <dbReference type="HAMAP-Rule" id="MF_01588"/>
    </source>
</evidence>
<dbReference type="CDD" id="cd17748">
    <property type="entry name" value="BRCT_DNA_ligase_like"/>
    <property type="match status" value="1"/>
</dbReference>
<sequence length="678" mass="74342">MTTPASIDDARKRSQLLRDEIDEHNYRYYALDAPSIPDAEYDRLLNELRELENDYPELVDSASPTQRVGAAPLAAFDSVAHEMPMLSLDNAFSDEDLQAFDRRLKDRLKSASAIEYACEPKLDGIAISLLYDAGQLVRALTRGDGSTGEDITQNVRTIHSVPLKLRGNTLPERIEVRGEIYMPKAGFSVLNEKAAASGEKVFVNPRNAAAGSLRQLDPRITATRPLELCAYSVGIHQGLELPDRHTDILHQMNAWGFKINPNMATASSIEQCMAYHRQLGEKRDSLPYDIDGVVFKVNLIGLQEDLGFVSRAPRWAIAYKFPAQEEITQLQDVEFQVGRTGTLTPVARLQPVFVGGVTVSNVTLHNKDEIERLGVRVGDTVIIRRAGDVIPQIVSVVEERRPANARVIEFPTECPVCHSPAVRIPGEAAIRCEGGLICPAQRKEALIHFASRKALDVDGLGEKIIDQLVDRGLVKNVVDLFSLSQQDVSALDRMGDKSAANLLAALEKSKTTSLPRFIYSLGIREVGEATARNLVAHFGTLQAIIEADEDALLAVDDIGPVVARFIRDFFVEQENLDIIKDLQHCGVHWQETKVIDAESLPLAGKTCVLTGSLDAMSRDEAGDKLRALGAKVSGSVSKKTDFVVAGPGAGSKRAKAESLGLEILTEEQLLELLNQYST</sequence>
<dbReference type="Pfam" id="PF03120">
    <property type="entry name" value="OB_DNA_ligase"/>
    <property type="match status" value="1"/>
</dbReference>
<feature type="binding site" evidence="11">
    <location>
        <position position="142"/>
    </location>
    <ligand>
        <name>NAD(+)</name>
        <dbReference type="ChEBI" id="CHEBI:57540"/>
    </ligand>
</feature>
<dbReference type="SUPFAM" id="SSF50249">
    <property type="entry name" value="Nucleic acid-binding proteins"/>
    <property type="match status" value="1"/>
</dbReference>
<dbReference type="EC" id="6.5.1.2" evidence="11 12"/>
<dbReference type="InterPro" id="IPR004150">
    <property type="entry name" value="NAD_DNA_ligase_OB"/>
</dbReference>
<dbReference type="InterPro" id="IPR041663">
    <property type="entry name" value="DisA/LigA_HHH"/>
</dbReference>
<feature type="binding site" evidence="11">
    <location>
        <position position="417"/>
    </location>
    <ligand>
        <name>Zn(2+)</name>
        <dbReference type="ChEBI" id="CHEBI:29105"/>
    </ligand>
</feature>
<evidence type="ECO:0000256" key="6">
    <source>
        <dbReference type="ARBA" id="ARBA00022833"/>
    </source>
</evidence>
<dbReference type="InterPro" id="IPR018239">
    <property type="entry name" value="DNA_ligase_AS"/>
</dbReference>
<proteinExistence type="inferred from homology"/>
<dbReference type="SUPFAM" id="SSF52113">
    <property type="entry name" value="BRCT domain"/>
    <property type="match status" value="1"/>
</dbReference>
<dbReference type="Pfam" id="PF01653">
    <property type="entry name" value="DNA_ligase_aden"/>
    <property type="match status" value="1"/>
</dbReference>
<dbReference type="NCBIfam" id="TIGR00575">
    <property type="entry name" value="dnlj"/>
    <property type="match status" value="1"/>
</dbReference>
<evidence type="ECO:0000256" key="4">
    <source>
        <dbReference type="ARBA" id="ARBA00022723"/>
    </source>
</evidence>
<evidence type="ECO:0000313" key="15">
    <source>
        <dbReference type="EMBL" id="MDX6849921.1"/>
    </source>
</evidence>
<feature type="binding site" evidence="11">
    <location>
        <position position="320"/>
    </location>
    <ligand>
        <name>NAD(+)</name>
        <dbReference type="ChEBI" id="CHEBI:57540"/>
    </ligand>
</feature>
<feature type="coiled-coil region" evidence="13">
    <location>
        <begin position="7"/>
        <end position="61"/>
    </location>
</feature>
<dbReference type="Gene3D" id="1.10.150.20">
    <property type="entry name" value="5' to 3' exonuclease, C-terminal subdomain"/>
    <property type="match status" value="2"/>
</dbReference>
<protein>
    <recommendedName>
        <fullName evidence="11 12">DNA ligase</fullName>
        <ecNumber evidence="11 12">6.5.1.2</ecNumber>
    </recommendedName>
    <alternativeName>
        <fullName evidence="11">Polydeoxyribonucleotide synthase [NAD(+)]</fullName>
    </alternativeName>
</protein>
<dbReference type="Pfam" id="PF14520">
    <property type="entry name" value="HHH_5"/>
    <property type="match status" value="1"/>
</dbReference>
<dbReference type="InterPro" id="IPR013840">
    <property type="entry name" value="DNAligase_N"/>
</dbReference>
<feature type="domain" description="BRCT" evidence="14">
    <location>
        <begin position="597"/>
        <end position="678"/>
    </location>
</feature>
<dbReference type="EMBL" id="JAXAFO010000017">
    <property type="protein sequence ID" value="MDX6849921.1"/>
    <property type="molecule type" value="Genomic_DNA"/>
</dbReference>
<comment type="caution">
    <text evidence="15">The sequence shown here is derived from an EMBL/GenBank/DDBJ whole genome shotgun (WGS) entry which is preliminary data.</text>
</comment>
<evidence type="ECO:0000256" key="2">
    <source>
        <dbReference type="ARBA" id="ARBA00022598"/>
    </source>
</evidence>
<dbReference type="Gene3D" id="6.20.10.30">
    <property type="match status" value="1"/>
</dbReference>
<dbReference type="InterPro" id="IPR001357">
    <property type="entry name" value="BRCT_dom"/>
</dbReference>
<dbReference type="PANTHER" id="PTHR23389">
    <property type="entry name" value="CHROMOSOME TRANSMISSION FIDELITY FACTOR 18"/>
    <property type="match status" value="1"/>
</dbReference>
<dbReference type="SMART" id="SM00278">
    <property type="entry name" value="HhH1"/>
    <property type="match status" value="4"/>
</dbReference>
<evidence type="ECO:0000256" key="5">
    <source>
        <dbReference type="ARBA" id="ARBA00022763"/>
    </source>
</evidence>
<dbReference type="InterPro" id="IPR036420">
    <property type="entry name" value="BRCT_dom_sf"/>
</dbReference>
<keyword evidence="2 11" id="KW-0436">Ligase</keyword>
<reference evidence="15 16" key="1">
    <citation type="submission" date="2023-11" db="EMBL/GenBank/DDBJ databases">
        <title>Gilvimarinus fulvus sp. nov., isolated from the surface of Kelp.</title>
        <authorList>
            <person name="Sun Y.Y."/>
            <person name="Gong Y."/>
            <person name="Du Z.J."/>
        </authorList>
    </citation>
    <scope>NUCLEOTIDE SEQUENCE [LARGE SCALE GENOMIC DNA]</scope>
    <source>
        <strain evidence="15 16">SDUM040013</strain>
    </source>
</reference>
<keyword evidence="8 11" id="KW-0520">NAD</keyword>
<dbReference type="Gene3D" id="2.40.50.140">
    <property type="entry name" value="Nucleic acid-binding proteins"/>
    <property type="match status" value="1"/>
</dbReference>
<evidence type="ECO:0000256" key="1">
    <source>
        <dbReference type="ARBA" id="ARBA00004067"/>
    </source>
</evidence>
<dbReference type="Pfam" id="PF12826">
    <property type="entry name" value="HHH_2"/>
    <property type="match status" value="1"/>
</dbReference>
<keyword evidence="11" id="KW-0464">Manganese</keyword>
<feature type="binding site" evidence="11">
    <location>
        <position position="432"/>
    </location>
    <ligand>
        <name>Zn(2+)</name>
        <dbReference type="ChEBI" id="CHEBI:29105"/>
    </ligand>
</feature>
<dbReference type="Proteomes" id="UP001273505">
    <property type="component" value="Unassembled WGS sequence"/>
</dbReference>
<evidence type="ECO:0000256" key="9">
    <source>
        <dbReference type="ARBA" id="ARBA00023204"/>
    </source>
</evidence>
<dbReference type="NCBIfam" id="NF005932">
    <property type="entry name" value="PRK07956.1"/>
    <property type="match status" value="1"/>
</dbReference>
<feature type="binding site" evidence="11">
    <location>
        <position position="179"/>
    </location>
    <ligand>
        <name>NAD(+)</name>
        <dbReference type="ChEBI" id="CHEBI:57540"/>
    </ligand>
</feature>
<keyword evidence="16" id="KW-1185">Reference proteome</keyword>
<comment type="catalytic activity">
    <reaction evidence="10 11 12">
        <text>NAD(+) + (deoxyribonucleotide)n-3'-hydroxyl + 5'-phospho-(deoxyribonucleotide)m = (deoxyribonucleotide)n+m + AMP + beta-nicotinamide D-nucleotide.</text>
        <dbReference type="EC" id="6.5.1.2"/>
    </reaction>
</comment>
<gene>
    <name evidence="11 15" type="primary">ligA</name>
    <name evidence="15" type="ORF">SCD92_11165</name>
</gene>
<feature type="active site" description="N6-AMP-lysine intermediate" evidence="11">
    <location>
        <position position="121"/>
    </location>
</feature>
<dbReference type="CDD" id="cd00114">
    <property type="entry name" value="LIGANc"/>
    <property type="match status" value="1"/>
</dbReference>
<dbReference type="PANTHER" id="PTHR23389:SF9">
    <property type="entry name" value="DNA LIGASE"/>
    <property type="match status" value="1"/>
</dbReference>
<evidence type="ECO:0000256" key="10">
    <source>
        <dbReference type="ARBA" id="ARBA00034005"/>
    </source>
</evidence>
<evidence type="ECO:0000259" key="14">
    <source>
        <dbReference type="PROSITE" id="PS50172"/>
    </source>
</evidence>
<comment type="function">
    <text evidence="1 11">DNA ligase that catalyzes the formation of phosphodiester linkages between 5'-phosphoryl and 3'-hydroxyl groups in double-stranded DNA using NAD as a coenzyme and as the energy source for the reaction. It is essential for DNA replication and repair of damaged DNA.</text>
</comment>
<name>A0ABU4S084_9GAMM</name>
<keyword evidence="5 11" id="KW-0227">DNA damage</keyword>
<dbReference type="PROSITE" id="PS01055">
    <property type="entry name" value="DNA_LIGASE_N1"/>
    <property type="match status" value="1"/>
</dbReference>
<evidence type="ECO:0000256" key="12">
    <source>
        <dbReference type="RuleBase" id="RU000618"/>
    </source>
</evidence>
<feature type="binding site" evidence="11">
    <location>
        <position position="414"/>
    </location>
    <ligand>
        <name>Zn(2+)</name>
        <dbReference type="ChEBI" id="CHEBI:29105"/>
    </ligand>
</feature>
<dbReference type="SUPFAM" id="SSF56091">
    <property type="entry name" value="DNA ligase/mRNA capping enzyme, catalytic domain"/>
    <property type="match status" value="1"/>
</dbReference>
<organism evidence="15 16">
    <name type="scientific">Gilvimarinus gilvus</name>
    <dbReference type="NCBI Taxonomy" id="3058038"/>
    <lineage>
        <taxon>Bacteria</taxon>
        <taxon>Pseudomonadati</taxon>
        <taxon>Pseudomonadota</taxon>
        <taxon>Gammaproteobacteria</taxon>
        <taxon>Cellvibrionales</taxon>
        <taxon>Cellvibrionaceae</taxon>
        <taxon>Gilvimarinus</taxon>
    </lineage>
</organism>
<dbReference type="PROSITE" id="PS50172">
    <property type="entry name" value="BRCT"/>
    <property type="match status" value="1"/>
</dbReference>
<evidence type="ECO:0000313" key="16">
    <source>
        <dbReference type="Proteomes" id="UP001273505"/>
    </source>
</evidence>
<feature type="binding site" evidence="11">
    <location>
        <position position="119"/>
    </location>
    <ligand>
        <name>NAD(+)</name>
        <dbReference type="ChEBI" id="CHEBI:57540"/>
    </ligand>
</feature>
<dbReference type="Gene3D" id="3.30.470.30">
    <property type="entry name" value="DNA ligase/mRNA capping enzyme"/>
    <property type="match status" value="1"/>
</dbReference>
<evidence type="ECO:0000256" key="8">
    <source>
        <dbReference type="ARBA" id="ARBA00023027"/>
    </source>
</evidence>
<dbReference type="Gene3D" id="3.40.50.10190">
    <property type="entry name" value="BRCT domain"/>
    <property type="match status" value="1"/>
</dbReference>